<reference evidence="3 4" key="1">
    <citation type="journal article" date="2011" name="J. Bacteriol.">
        <title>Genome sequence of the ethanol-producing Zymomonas mobilis subsp. pomaceae lectotype strain ATCC 29192.</title>
        <authorList>
            <person name="Kouvelis V.N."/>
            <person name="Davenport K.W."/>
            <person name="Brettin T.S."/>
            <person name="Bruce D."/>
            <person name="Detter C."/>
            <person name="Han C.S."/>
            <person name="Nolan M."/>
            <person name="Tapia R."/>
            <person name="Damoulaki A."/>
            <person name="Kyrpides N.C."/>
            <person name="Typas M.A."/>
            <person name="Pappas K.M."/>
        </authorList>
    </citation>
    <scope>NUCLEOTIDE SEQUENCE [LARGE SCALE GENOMIC DNA]</scope>
    <source>
        <strain evidence="4">ATCC 29192 / DSM 22645 / JCM 10191 / CCUG 17912 / NBRC 13757 / NCIMB 11200 / NRRL B-4491 / Barker I</strain>
    </source>
</reference>
<dbReference type="Gene3D" id="1.10.3660.10">
    <property type="entry name" value="6-phosphogluconate dehydrogenase C-terminal like domain"/>
    <property type="match status" value="1"/>
</dbReference>
<dbReference type="HOGENOM" id="CLU_055968_0_1_5"/>
<dbReference type="AlphaFoldDB" id="F8ESB4"/>
<organism evidence="3 4">
    <name type="scientific">Zymomonas mobilis subsp. pomaceae (strain ATCC 29192 / DSM 22645 / JCM 10191 / CCUG 17912 / NBRC 13757 / NCIMB 11200 / NRRL B-4491 / Barker I)</name>
    <dbReference type="NCBI Taxonomy" id="579138"/>
    <lineage>
        <taxon>Bacteria</taxon>
        <taxon>Pseudomonadati</taxon>
        <taxon>Pseudomonadota</taxon>
        <taxon>Alphaproteobacteria</taxon>
        <taxon>Sphingomonadales</taxon>
        <taxon>Zymomonadaceae</taxon>
        <taxon>Zymomonas</taxon>
    </lineage>
</organism>
<dbReference type="KEGG" id="zmp:Zymop_0788"/>
<dbReference type="InterPro" id="IPR008927">
    <property type="entry name" value="6-PGluconate_DH-like_C_sf"/>
</dbReference>
<dbReference type="InterPro" id="IPR046826">
    <property type="entry name" value="PDH_N"/>
</dbReference>
<dbReference type="GO" id="GO:0070403">
    <property type="term" value="F:NAD+ binding"/>
    <property type="evidence" value="ECO:0007669"/>
    <property type="project" value="InterPro"/>
</dbReference>
<dbReference type="Pfam" id="PF20463">
    <property type="entry name" value="PDH_C"/>
    <property type="match status" value="1"/>
</dbReference>
<feature type="domain" description="Prephenate/arogenate dehydrogenase" evidence="2">
    <location>
        <begin position="5"/>
        <end position="293"/>
    </location>
</feature>
<accession>F8ESB4</accession>
<dbReference type="PANTHER" id="PTHR21363:SF0">
    <property type="entry name" value="PREPHENATE DEHYDROGENASE [NADP(+)]"/>
    <property type="match status" value="1"/>
</dbReference>
<dbReference type="Gene3D" id="3.40.50.720">
    <property type="entry name" value="NAD(P)-binding Rossmann-like Domain"/>
    <property type="match status" value="1"/>
</dbReference>
<dbReference type="EMBL" id="CP002865">
    <property type="protein sequence ID" value="AEI37689.1"/>
    <property type="molecule type" value="Genomic_DNA"/>
</dbReference>
<dbReference type="InterPro" id="IPR046825">
    <property type="entry name" value="PDH_C"/>
</dbReference>
<evidence type="ECO:0000313" key="4">
    <source>
        <dbReference type="Proteomes" id="UP000000491"/>
    </source>
</evidence>
<dbReference type="InterPro" id="IPR003099">
    <property type="entry name" value="Prephen_DH"/>
</dbReference>
<dbReference type="EC" id="1.3.1.43" evidence="3"/>
<dbReference type="SUPFAM" id="SSF51735">
    <property type="entry name" value="NAD(P)-binding Rossmann-fold domains"/>
    <property type="match status" value="1"/>
</dbReference>
<gene>
    <name evidence="3" type="ordered locus">Zymop_0788</name>
</gene>
<evidence type="ECO:0000256" key="1">
    <source>
        <dbReference type="ARBA" id="ARBA00023002"/>
    </source>
</evidence>
<dbReference type="PROSITE" id="PS51176">
    <property type="entry name" value="PDH_ADH"/>
    <property type="match status" value="1"/>
</dbReference>
<dbReference type="Proteomes" id="UP000000491">
    <property type="component" value="Chromosome"/>
</dbReference>
<name>F8ESB4_ZYMMT</name>
<dbReference type="SUPFAM" id="SSF48179">
    <property type="entry name" value="6-phosphogluconate dehydrogenase C-terminal domain-like"/>
    <property type="match status" value="1"/>
</dbReference>
<protein>
    <submittedName>
        <fullName evidence="3">Arogenate dehydrogenase</fullName>
        <ecNumber evidence="3">1.3.1.43</ecNumber>
    </submittedName>
</protein>
<evidence type="ECO:0000313" key="3">
    <source>
        <dbReference type="EMBL" id="AEI37689.1"/>
    </source>
</evidence>
<dbReference type="PATRIC" id="fig|579138.3.peg.828"/>
<dbReference type="PANTHER" id="PTHR21363">
    <property type="entry name" value="PREPHENATE DEHYDROGENASE"/>
    <property type="match status" value="1"/>
</dbReference>
<dbReference type="GO" id="GO:0047794">
    <property type="term" value="F:cyclohexadienyl dehydrogenase activity"/>
    <property type="evidence" value="ECO:0007669"/>
    <property type="project" value="UniProtKB-EC"/>
</dbReference>
<dbReference type="InterPro" id="IPR036291">
    <property type="entry name" value="NAD(P)-bd_dom_sf"/>
</dbReference>
<keyword evidence="1 3" id="KW-0560">Oxidoreductase</keyword>
<sequence length="294" mass="32026">MTVFNHIAIIGLGLIGSSAARATRQYCPNVTLTLYDNSTAVCERARLLNLGDKVTEDIQEAVHNADMVLLCVPVRAMGVVAGAIAPALKPDVIICDTGSVKASVAEILQKALPNHIIVPSHPLAGTENNGPDAGFAQLFQNHPVILTPDTHTPAQAIAHIAEYWEEIGGRVNLMTAQHHDHVLAVTSHLPHVIAYQLVALASEYEMQSRTPIMRYSAGSFRDATRVAASEPRIWRDIMLENAPALLPVLDHFIDDLQKMRHAIAHEDSNYLLNILGKSQKARIALNKDIEAMIS</sequence>
<dbReference type="GO" id="GO:0006571">
    <property type="term" value="P:tyrosine biosynthetic process"/>
    <property type="evidence" value="ECO:0007669"/>
    <property type="project" value="InterPro"/>
</dbReference>
<dbReference type="eggNOG" id="COG0287">
    <property type="taxonomic scope" value="Bacteria"/>
</dbReference>
<dbReference type="RefSeq" id="WP_013934085.1">
    <property type="nucleotide sequence ID" value="NC_015709.1"/>
</dbReference>
<evidence type="ECO:0000259" key="2">
    <source>
        <dbReference type="PROSITE" id="PS51176"/>
    </source>
</evidence>
<dbReference type="STRING" id="579138.Zymop_0788"/>
<dbReference type="SMR" id="F8ESB4"/>
<dbReference type="InterPro" id="IPR050812">
    <property type="entry name" value="Preph/Arog_dehydrog"/>
</dbReference>
<dbReference type="FunFam" id="3.40.50.720:FF:000208">
    <property type="entry name" value="Prephenate dehydrogenase"/>
    <property type="match status" value="1"/>
</dbReference>
<dbReference type="GO" id="GO:0008977">
    <property type="term" value="F:prephenate dehydrogenase (NAD+) activity"/>
    <property type="evidence" value="ECO:0007669"/>
    <property type="project" value="InterPro"/>
</dbReference>
<dbReference type="Pfam" id="PF02153">
    <property type="entry name" value="PDH_N"/>
    <property type="match status" value="1"/>
</dbReference>
<dbReference type="GO" id="GO:0004665">
    <property type="term" value="F:prephenate dehydrogenase (NADP+) activity"/>
    <property type="evidence" value="ECO:0007669"/>
    <property type="project" value="InterPro"/>
</dbReference>
<proteinExistence type="predicted"/>